<comment type="catalytic activity">
    <reaction evidence="2">
        <text>a hydroperoxyeicosatetraenoate = an oxoeicosatetraenoate + H2O</text>
        <dbReference type="Rhea" id="RHEA:55556"/>
        <dbReference type="ChEBI" id="CHEBI:15377"/>
        <dbReference type="ChEBI" id="CHEBI:59720"/>
        <dbReference type="ChEBI" id="CHEBI:131859"/>
        <dbReference type="EC" id="4.2.1.152"/>
    </reaction>
    <physiologicalReaction direction="left-to-right" evidence="2">
        <dbReference type="Rhea" id="RHEA:55557"/>
    </physiologicalReaction>
</comment>
<dbReference type="InterPro" id="IPR017972">
    <property type="entry name" value="Cyt_P450_CS"/>
</dbReference>
<evidence type="ECO:0000256" key="17">
    <source>
        <dbReference type="ARBA" id="ARBA00022832"/>
    </source>
</evidence>
<evidence type="ECO:0000256" key="4">
    <source>
        <dbReference type="ARBA" id="ARBA00004174"/>
    </source>
</evidence>
<proteinExistence type="inferred from homology"/>
<keyword evidence="18" id="KW-0492">Microsome</keyword>
<evidence type="ECO:0000256" key="11">
    <source>
        <dbReference type="ARBA" id="ARBA00022516"/>
    </source>
</evidence>
<evidence type="ECO:0000256" key="7">
    <source>
        <dbReference type="ARBA" id="ARBA00010617"/>
    </source>
</evidence>
<comment type="subunit">
    <text evidence="8">Monomer.</text>
</comment>
<dbReference type="GO" id="GO:0020037">
    <property type="term" value="F:heme binding"/>
    <property type="evidence" value="ECO:0007669"/>
    <property type="project" value="InterPro"/>
</dbReference>
<evidence type="ECO:0000313" key="40">
    <source>
        <dbReference type="Proteomes" id="UP000770661"/>
    </source>
</evidence>
<dbReference type="AlphaFoldDB" id="A0A8J4YRF7"/>
<reference evidence="39" key="1">
    <citation type="submission" date="2020-07" db="EMBL/GenBank/DDBJ databases">
        <title>The High-quality genome of the commercially important snow crab, Chionoecetes opilio.</title>
        <authorList>
            <person name="Jeong J.-H."/>
            <person name="Ryu S."/>
        </authorList>
    </citation>
    <scope>NUCLEOTIDE SEQUENCE</scope>
    <source>
        <strain evidence="39">MADBK_172401_WGS</strain>
        <tissue evidence="39">Digestive gland</tissue>
    </source>
</reference>
<keyword evidence="15 36" id="KW-0479">Metal-binding</keyword>
<keyword evidence="40" id="KW-1185">Reference proteome</keyword>
<dbReference type="EMBL" id="JACEEZ010001475">
    <property type="protein sequence ID" value="KAG0729176.1"/>
    <property type="molecule type" value="Genomic_DNA"/>
</dbReference>
<dbReference type="EC" id="5.3.99.5" evidence="32"/>
<evidence type="ECO:0000256" key="31">
    <source>
        <dbReference type="ARBA" id="ARBA00036475"/>
    </source>
</evidence>
<evidence type="ECO:0000256" key="2">
    <source>
        <dbReference type="ARBA" id="ARBA00001719"/>
    </source>
</evidence>
<keyword evidence="25" id="KW-0275">Fatty acid biosynthesis</keyword>
<dbReference type="PROSITE" id="PS00086">
    <property type="entry name" value="CYTOCHROME_P450"/>
    <property type="match status" value="1"/>
</dbReference>
<evidence type="ECO:0000256" key="9">
    <source>
        <dbReference type="ARBA" id="ARBA00013084"/>
    </source>
</evidence>
<dbReference type="Gene3D" id="1.10.630.10">
    <property type="entry name" value="Cytochrome P450"/>
    <property type="match status" value="1"/>
</dbReference>
<evidence type="ECO:0000256" key="1">
    <source>
        <dbReference type="ARBA" id="ARBA00001143"/>
    </source>
</evidence>
<keyword evidence="21 36" id="KW-0408">Iron</keyword>
<dbReference type="InterPro" id="IPR036396">
    <property type="entry name" value="Cyt_P450_sf"/>
</dbReference>
<evidence type="ECO:0000256" key="14">
    <source>
        <dbReference type="ARBA" id="ARBA00022692"/>
    </source>
</evidence>
<keyword evidence="10" id="KW-0644">Prostaglandin metabolism</keyword>
<dbReference type="Pfam" id="PF00067">
    <property type="entry name" value="p450"/>
    <property type="match status" value="1"/>
</dbReference>
<dbReference type="EC" id="4.2.1.152" evidence="9"/>
<dbReference type="GO" id="GO:0004796">
    <property type="term" value="F:thromboxane-A synthase activity"/>
    <property type="evidence" value="ECO:0007669"/>
    <property type="project" value="UniProtKB-EC"/>
</dbReference>
<accession>A0A8J4YRF7</accession>
<comment type="catalytic activity">
    <reaction evidence="31">
        <text>prostaglandin H2 = thromboxane A2</text>
        <dbReference type="Rhea" id="RHEA:17137"/>
        <dbReference type="ChEBI" id="CHEBI:57405"/>
        <dbReference type="ChEBI" id="CHEBI:57445"/>
        <dbReference type="EC" id="5.3.99.5"/>
    </reaction>
    <physiologicalReaction direction="left-to-right" evidence="31">
        <dbReference type="Rhea" id="RHEA:17138"/>
    </physiologicalReaction>
</comment>
<dbReference type="FunFam" id="1.10.630.10:FF:000042">
    <property type="entry name" value="Cytochrome P450"/>
    <property type="match status" value="1"/>
</dbReference>
<feature type="region of interest" description="Disordered" evidence="38">
    <location>
        <begin position="292"/>
        <end position="316"/>
    </location>
</feature>
<evidence type="ECO:0000256" key="32">
    <source>
        <dbReference type="ARBA" id="ARBA00038872"/>
    </source>
</evidence>
<keyword evidence="17" id="KW-0276">Fatty acid metabolism</keyword>
<evidence type="ECO:0000256" key="35">
    <source>
        <dbReference type="ARBA" id="ARBA00054825"/>
    </source>
</evidence>
<keyword evidence="16" id="KW-0256">Endoplasmic reticulum</keyword>
<evidence type="ECO:0000256" key="24">
    <source>
        <dbReference type="ARBA" id="ARBA00023136"/>
    </source>
</evidence>
<keyword evidence="26" id="KW-0413">Isomerase</keyword>
<keyword evidence="20 37" id="KW-0560">Oxidoreductase</keyword>
<evidence type="ECO:0000256" key="23">
    <source>
        <dbReference type="ARBA" id="ARBA00023098"/>
    </source>
</evidence>
<evidence type="ECO:0000256" key="10">
    <source>
        <dbReference type="ARBA" id="ARBA00022501"/>
    </source>
</evidence>
<evidence type="ECO:0000313" key="39">
    <source>
        <dbReference type="EMBL" id="KAG0729176.1"/>
    </source>
</evidence>
<dbReference type="GO" id="GO:0001516">
    <property type="term" value="P:prostaglandin biosynthetic process"/>
    <property type="evidence" value="ECO:0007669"/>
    <property type="project" value="UniProtKB-KW"/>
</dbReference>
<evidence type="ECO:0000256" key="26">
    <source>
        <dbReference type="ARBA" id="ARBA00023235"/>
    </source>
</evidence>
<protein>
    <recommendedName>
        <fullName evidence="33">Thromboxane-A synthase</fullName>
        <ecNumber evidence="9">4.2.1.152</ecNumber>
        <ecNumber evidence="32">5.3.99.5</ecNumber>
    </recommendedName>
    <alternativeName>
        <fullName evidence="34">Cytochrome P450 5A1</fullName>
    </alternativeName>
    <alternativeName>
        <fullName evidence="28">Hydroperoxy icosatetraenoate dehydratase</fullName>
    </alternativeName>
</protein>
<comment type="catalytic activity">
    <reaction evidence="29">
        <text>(15S)-hydroperoxy-(5Z,8Z,11Z,13E)-eicosatetraenoate + AH2 = (15S)-hydroxy-(5Z,8Z,11Z,13E)-eicosatetraenoate + A + H2O</text>
        <dbReference type="Rhea" id="RHEA:48856"/>
        <dbReference type="ChEBI" id="CHEBI:13193"/>
        <dbReference type="ChEBI" id="CHEBI:15377"/>
        <dbReference type="ChEBI" id="CHEBI:17499"/>
        <dbReference type="ChEBI" id="CHEBI:57409"/>
        <dbReference type="ChEBI" id="CHEBI:57446"/>
    </reaction>
    <physiologicalReaction direction="left-to-right" evidence="29">
        <dbReference type="Rhea" id="RHEA:48857"/>
    </physiologicalReaction>
</comment>
<evidence type="ECO:0000256" key="8">
    <source>
        <dbReference type="ARBA" id="ARBA00011245"/>
    </source>
</evidence>
<comment type="cofactor">
    <cofactor evidence="3 36">
        <name>heme</name>
        <dbReference type="ChEBI" id="CHEBI:30413"/>
    </cofactor>
</comment>
<dbReference type="GO" id="GO:0008395">
    <property type="term" value="F:steroid hydroxylase activity"/>
    <property type="evidence" value="ECO:0007669"/>
    <property type="project" value="TreeGrafter"/>
</dbReference>
<dbReference type="InterPro" id="IPR050705">
    <property type="entry name" value="Cytochrome_P450_3A"/>
</dbReference>
<keyword evidence="13 36" id="KW-0349">Heme</keyword>
<evidence type="ECO:0000256" key="25">
    <source>
        <dbReference type="ARBA" id="ARBA00023160"/>
    </source>
</evidence>
<dbReference type="PANTHER" id="PTHR24302">
    <property type="entry name" value="CYTOCHROME P450 FAMILY 3"/>
    <property type="match status" value="1"/>
</dbReference>
<evidence type="ECO:0000256" key="36">
    <source>
        <dbReference type="PIRSR" id="PIRSR602401-1"/>
    </source>
</evidence>
<evidence type="ECO:0000256" key="6">
    <source>
        <dbReference type="ARBA" id="ARBA00004477"/>
    </source>
</evidence>
<evidence type="ECO:0000256" key="13">
    <source>
        <dbReference type="ARBA" id="ARBA00022617"/>
    </source>
</evidence>
<dbReference type="GO" id="GO:0016705">
    <property type="term" value="F:oxidoreductase activity, acting on paired donors, with incorporation or reduction of molecular oxygen"/>
    <property type="evidence" value="ECO:0007669"/>
    <property type="project" value="InterPro"/>
</dbReference>
<comment type="subcellular location">
    <subcellularLocation>
        <location evidence="6">Endoplasmic reticulum membrane</location>
        <topology evidence="6">Multi-pass membrane protein</topology>
    </subcellularLocation>
    <subcellularLocation>
        <location evidence="5">Endoplasmic reticulum membrane</location>
        <topology evidence="5">Peripheral membrane protein</topology>
    </subcellularLocation>
    <subcellularLocation>
        <location evidence="4">Microsome membrane</location>
        <topology evidence="4">Peripheral membrane protein</topology>
    </subcellularLocation>
</comment>
<dbReference type="GO" id="GO:0005789">
    <property type="term" value="C:endoplasmic reticulum membrane"/>
    <property type="evidence" value="ECO:0007669"/>
    <property type="project" value="UniProtKB-SubCell"/>
</dbReference>
<keyword evidence="23" id="KW-0443">Lipid metabolism</keyword>
<dbReference type="SUPFAM" id="SSF48264">
    <property type="entry name" value="Cytochrome P450"/>
    <property type="match status" value="1"/>
</dbReference>
<keyword evidence="11" id="KW-0444">Lipid biosynthesis</keyword>
<dbReference type="GO" id="GO:0005506">
    <property type="term" value="F:iron ion binding"/>
    <property type="evidence" value="ECO:0007669"/>
    <property type="project" value="InterPro"/>
</dbReference>
<comment type="catalytic activity">
    <reaction evidence="1">
        <text>(15S)-hydroperoxy-(5Z,8Z,11Z,13E)-eicosatetraenoate = 15-oxo-(5Z,8Z,11Z,13E)-eicosatetraenoate + H2O</text>
        <dbReference type="Rhea" id="RHEA:48636"/>
        <dbReference type="ChEBI" id="CHEBI:15377"/>
        <dbReference type="ChEBI" id="CHEBI:57410"/>
        <dbReference type="ChEBI" id="CHEBI:57446"/>
    </reaction>
    <physiologicalReaction direction="left-to-right" evidence="1">
        <dbReference type="Rhea" id="RHEA:48637"/>
    </physiologicalReaction>
</comment>
<evidence type="ECO:0000256" key="27">
    <source>
        <dbReference type="ARBA" id="ARBA00023239"/>
    </source>
</evidence>
<dbReference type="InterPro" id="IPR002401">
    <property type="entry name" value="Cyt_P450_E_grp-I"/>
</dbReference>
<keyword evidence="14" id="KW-0812">Transmembrane</keyword>
<dbReference type="PRINTS" id="PR00463">
    <property type="entry name" value="EP450I"/>
</dbReference>
<evidence type="ECO:0000256" key="20">
    <source>
        <dbReference type="ARBA" id="ARBA00023002"/>
    </source>
</evidence>
<feature type="binding site" description="axial binding residue" evidence="36">
    <location>
        <position position="476"/>
    </location>
    <ligand>
        <name>heme</name>
        <dbReference type="ChEBI" id="CHEBI:30413"/>
    </ligand>
    <ligandPart>
        <name>Fe</name>
        <dbReference type="ChEBI" id="CHEBI:18248"/>
    </ligandPart>
</feature>
<keyword evidence="24" id="KW-0472">Membrane</keyword>
<evidence type="ECO:0000256" key="34">
    <source>
        <dbReference type="ARBA" id="ARBA00042726"/>
    </source>
</evidence>
<evidence type="ECO:0000256" key="15">
    <source>
        <dbReference type="ARBA" id="ARBA00022723"/>
    </source>
</evidence>
<evidence type="ECO:0000256" key="16">
    <source>
        <dbReference type="ARBA" id="ARBA00022824"/>
    </source>
</evidence>
<evidence type="ECO:0000256" key="22">
    <source>
        <dbReference type="ARBA" id="ARBA00023033"/>
    </source>
</evidence>
<dbReference type="PRINTS" id="PR00385">
    <property type="entry name" value="P450"/>
</dbReference>
<dbReference type="OrthoDB" id="6501435at2759"/>
<evidence type="ECO:0000256" key="37">
    <source>
        <dbReference type="RuleBase" id="RU000461"/>
    </source>
</evidence>
<evidence type="ECO:0000256" key="21">
    <source>
        <dbReference type="ARBA" id="ARBA00023004"/>
    </source>
</evidence>
<evidence type="ECO:0000256" key="30">
    <source>
        <dbReference type="ARBA" id="ARBA00036424"/>
    </source>
</evidence>
<organism evidence="39 40">
    <name type="scientific">Chionoecetes opilio</name>
    <name type="common">Atlantic snow crab</name>
    <name type="synonym">Cancer opilio</name>
    <dbReference type="NCBI Taxonomy" id="41210"/>
    <lineage>
        <taxon>Eukaryota</taxon>
        <taxon>Metazoa</taxon>
        <taxon>Ecdysozoa</taxon>
        <taxon>Arthropoda</taxon>
        <taxon>Crustacea</taxon>
        <taxon>Multicrustacea</taxon>
        <taxon>Malacostraca</taxon>
        <taxon>Eumalacostraca</taxon>
        <taxon>Eucarida</taxon>
        <taxon>Decapoda</taxon>
        <taxon>Pleocyemata</taxon>
        <taxon>Brachyura</taxon>
        <taxon>Eubrachyura</taxon>
        <taxon>Majoidea</taxon>
        <taxon>Majidae</taxon>
        <taxon>Chionoecetes</taxon>
    </lineage>
</organism>
<evidence type="ECO:0000256" key="28">
    <source>
        <dbReference type="ARBA" id="ARBA00033404"/>
    </source>
</evidence>
<dbReference type="InterPro" id="IPR001128">
    <property type="entry name" value="Cyt_P450"/>
</dbReference>
<sequence length="542" mass="62048">MMGVAEVAAWATWTLLVSTVLGYVAYWIRHRRHQHALFQRLGIPYVPPHLIYGNNHSLRHQGVLPTEVIGRWMKQYGKVFGYYVGWQPNLVVADLDLVREILVREFPTFANRPTLVIDAMPVVDCLVGLRDQRWKDVRSVLAPTFSLVKMKYMSGIMNERMNELLSIVSKKAERGEPIEWHAAYQAMTLDVICECALALKTHCQRDQEGDDFFLSVRQFLRNAMNTAIFLALYFKVFAKFLGFVSNRLAYSGRMTMLIVNHLKTVIADRRRDLSTKHLDVLQLMLDESQATPDKCAQTTDESSPNENNSTSDLKRESKKLTDEEIIANAWVFVIAGFETTSNTVTYMSYLLAVHPEVQERVYQEMCDVLQDSPEELTYEQVHSLKYLDQVFCETLRLYPPAVDFVSRESSQDIQLGDLFIPKNVMIQIPLWHIHRDPDQWPDVETFDPERFCPEARANCTRHPMAYIPFGAGPRNCPGIRFGQLEAKLAVARVIRRFKLVAYEDTPLPLNFKIPTVTLNPSGSVLMRAVPRTGSFPVSPQAV</sequence>
<dbReference type="GO" id="GO:0106256">
    <property type="term" value="F:hydroperoxy icosatetraenoate dehydratase activity"/>
    <property type="evidence" value="ECO:0007669"/>
    <property type="project" value="UniProtKB-EC"/>
</dbReference>
<comment type="caution">
    <text evidence="39">The sequence shown here is derived from an EMBL/GenBank/DDBJ whole genome shotgun (WGS) entry which is preliminary data.</text>
</comment>
<evidence type="ECO:0000256" key="12">
    <source>
        <dbReference type="ARBA" id="ARBA00022585"/>
    </source>
</evidence>
<evidence type="ECO:0000256" key="19">
    <source>
        <dbReference type="ARBA" id="ARBA00022989"/>
    </source>
</evidence>
<keyword evidence="19" id="KW-1133">Transmembrane helix</keyword>
<evidence type="ECO:0000256" key="3">
    <source>
        <dbReference type="ARBA" id="ARBA00001971"/>
    </source>
</evidence>
<evidence type="ECO:0000256" key="33">
    <source>
        <dbReference type="ARBA" id="ARBA00040834"/>
    </source>
</evidence>
<evidence type="ECO:0000256" key="18">
    <source>
        <dbReference type="ARBA" id="ARBA00022848"/>
    </source>
</evidence>
<evidence type="ECO:0000256" key="5">
    <source>
        <dbReference type="ARBA" id="ARBA00004406"/>
    </source>
</evidence>
<dbReference type="PANTHER" id="PTHR24302:SF47">
    <property type="entry name" value="CYTOCHROME P450"/>
    <property type="match status" value="1"/>
</dbReference>
<evidence type="ECO:0000256" key="38">
    <source>
        <dbReference type="SAM" id="MobiDB-lite"/>
    </source>
</evidence>
<name>A0A8J4YRF7_CHIOP</name>
<dbReference type="CDD" id="cd11055">
    <property type="entry name" value="CYP3A-like"/>
    <property type="match status" value="1"/>
</dbReference>
<comment type="catalytic activity">
    <reaction evidence="30">
        <text>prostaglandin H2 = (12S)-hydroxy-(5Z,8E,10E)-heptadecatrienoate + malonaldehyde</text>
        <dbReference type="Rhea" id="RHEA:48644"/>
        <dbReference type="ChEBI" id="CHEBI:57405"/>
        <dbReference type="ChEBI" id="CHEBI:90694"/>
        <dbReference type="ChEBI" id="CHEBI:566274"/>
    </reaction>
</comment>
<keyword evidence="27" id="KW-0456">Lyase</keyword>
<gene>
    <name evidence="39" type="primary">cyp3a40</name>
    <name evidence="39" type="ORF">GWK47_030883</name>
</gene>
<keyword evidence="22 37" id="KW-0503">Monooxygenase</keyword>
<evidence type="ECO:0000256" key="29">
    <source>
        <dbReference type="ARBA" id="ARBA00036380"/>
    </source>
</evidence>
<dbReference type="Proteomes" id="UP000770661">
    <property type="component" value="Unassembled WGS sequence"/>
</dbReference>
<keyword evidence="12" id="KW-0643">Prostaglandin biosynthesis</keyword>
<comment type="similarity">
    <text evidence="7 37">Belongs to the cytochrome P450 family.</text>
</comment>
<comment type="function">
    <text evidence="35">Catalyzes the conversion of prostaglandin H2 (PGH2) to thromboxane A2 (TXA2), a potent inducer of blood vessel constriction and platelet aggregation. Also cleaves PGH2 to 12-hydroxy-heptadecatrienoicacid (12-HHT) and malondialdehyde, which is known to act as a mediator of DNA damage. 12-HHT and malondialdehyde are formed stoichiometrically in the same amounts as TXA2. Additionally, displays dehydratase activity, toward (15S)-hydroperoxy-(5Z,8Z,11Z,13E)-eicosatetraenoate (15(S)-HPETE) producing 15-KETE and 15-HETE.</text>
</comment>
<feature type="compositionally biased region" description="Polar residues" evidence="38">
    <location>
        <begin position="292"/>
        <end position="311"/>
    </location>
</feature>